<dbReference type="SUPFAM" id="SSF81383">
    <property type="entry name" value="F-box domain"/>
    <property type="match status" value="1"/>
</dbReference>
<comment type="caution">
    <text evidence="3">The sequence shown here is derived from an EMBL/GenBank/DDBJ whole genome shotgun (WGS) entry which is preliminary data.</text>
</comment>
<feature type="region of interest" description="Disordered" evidence="1">
    <location>
        <begin position="1075"/>
        <end position="1102"/>
    </location>
</feature>
<feature type="non-terminal residue" evidence="3">
    <location>
        <position position="1"/>
    </location>
</feature>
<evidence type="ECO:0000313" key="3">
    <source>
        <dbReference type="EMBL" id="CAH0059586.1"/>
    </source>
</evidence>
<feature type="compositionally biased region" description="Polar residues" evidence="1">
    <location>
        <begin position="10"/>
        <end position="42"/>
    </location>
</feature>
<dbReference type="PANTHER" id="PTHR10223">
    <property type="entry name" value="26S PROTEASOME NON-ATPASE REGULATORY SUBUNIT 4"/>
    <property type="match status" value="1"/>
</dbReference>
<dbReference type="GO" id="GO:0005829">
    <property type="term" value="C:cytosol"/>
    <property type="evidence" value="ECO:0007669"/>
    <property type="project" value="TreeGrafter"/>
</dbReference>
<protein>
    <recommendedName>
        <fullName evidence="2">F-box domain-containing protein</fullName>
    </recommendedName>
</protein>
<proteinExistence type="predicted"/>
<evidence type="ECO:0000259" key="2">
    <source>
        <dbReference type="PROSITE" id="PS50181"/>
    </source>
</evidence>
<accession>A0A9P0EQG2</accession>
<evidence type="ECO:0000313" key="4">
    <source>
        <dbReference type="Proteomes" id="UP000775872"/>
    </source>
</evidence>
<dbReference type="EMBL" id="CABFOC020000097">
    <property type="protein sequence ID" value="CAH0059586.1"/>
    <property type="molecule type" value="Genomic_DNA"/>
</dbReference>
<feature type="compositionally biased region" description="Basic and acidic residues" evidence="1">
    <location>
        <begin position="544"/>
        <end position="554"/>
    </location>
</feature>
<feature type="compositionally biased region" description="Gly residues" evidence="1">
    <location>
        <begin position="1149"/>
        <end position="1158"/>
    </location>
</feature>
<evidence type="ECO:0000256" key="1">
    <source>
        <dbReference type="SAM" id="MobiDB-lite"/>
    </source>
</evidence>
<dbReference type="AlphaFoldDB" id="A0A9P0EQG2"/>
<feature type="region of interest" description="Disordered" evidence="1">
    <location>
        <begin position="661"/>
        <end position="699"/>
    </location>
</feature>
<dbReference type="GO" id="GO:0031593">
    <property type="term" value="F:polyubiquitin modification-dependent protein binding"/>
    <property type="evidence" value="ECO:0007669"/>
    <property type="project" value="TreeGrafter"/>
</dbReference>
<feature type="region of interest" description="Disordered" evidence="1">
    <location>
        <begin position="1129"/>
        <end position="1158"/>
    </location>
</feature>
<sequence length="1158" mass="126307">CAVIILTPLTLPSSFMQQEPPKSSTQRNQPDKSPSTSPSSQHGLLHHDPNDLHRVGSDGSQGTSPRSGPLDNDSSDGFSPDKLDEKLLRLRFDDPSRASPPVPGQRVIDYENALIYPGNRHSFGFKVIKRSEPRTDGVQLEDLPNEILTHILSHLHPDTHGAVALVSKRFYALVTTPHAWRMAFQRFFPGHSIISNKVSKRGDDGQDDPDSDGLRSDTRYFARLTPLATWRSEYLFRTRLLRSLERGKPGAFAAGASSSGRTKQNIKKTTAVLTYNSKLPWVVSHLHAVFTNGKKPPRAIQGTSDLGVGTVSDPTTGKIEKWGLEAPNTFPQLEEVVPNLVPYGLGDGPAGVPNVMDVSQPYGLLAGEGFPGGRAFFRGANEASGRYLDPDSGMADSYLDIPRIPEITEAISCVWLAKSSAVPTVTESMVGMFVGSTAGVVTSYSLGSDSSGPRFSMGDMTGRWALSPGVPIISLKVDENYSIKRKTASRVWAVALNALGEVYYLTETPTSTINRAQGDDIVRHAWLAGRTVFWHLLEETRRTARPDELDKSESDASYSPYPPSDSMKLDKDQMIAKAREAEKFMHYQPSHFLKVCQGWDMQRRLEVDFANDSGDGVGESIFVIDCGLTENQAPCVKRHMRICPFKTGKTHIDIETQPSAPKASLFGHVNGEQEPSPSPLDSQSPLSPPSTPQPRTVSLASEHEWNTQTLELSIQTDATISTSALDSSLQSTHTLAEDALHVADLLASIRTSSDINQASVEIPGRRARFIAIGTSSGEVIVWNARDNNRISQIAPIRMIQTQSPEISSLGLSALYLVHGGSDGLVQVWDPLGSTVDAIRTINSRHNGRVPRHMMVMNPALAHENYSAAGAIFLDPDPTILRGIVSFGAFMRYWAYSSNGHFAHRKRRHRHSDIHGRIASRRQGGTSSRYIAAEEAELRIEDAERAKEKARLRNRFGVGALGDLTEEEAILYAQIISEEAFHQEEQMRASDSAADTSVDTASSFSGATTDSATPEPSIAGPSQSGNGRINEDDEYEQQIQQAMRLSLLESGNDTADSPRGNSAGDFEFAIKYKPKNGKKSKASGSGFPSSTQSPTNGLVLDGASANQDEDADLAIALSLSMQDQTLITSSTEFEDYRESEEFPALETEGVGKGKGIQRW</sequence>
<gene>
    <name evidence="3" type="ORF">CSOL1703_00011626</name>
</gene>
<dbReference type="Gene3D" id="1.20.1280.50">
    <property type="match status" value="1"/>
</dbReference>
<dbReference type="GO" id="GO:0008540">
    <property type="term" value="C:proteasome regulatory particle, base subcomplex"/>
    <property type="evidence" value="ECO:0007669"/>
    <property type="project" value="TreeGrafter"/>
</dbReference>
<dbReference type="OrthoDB" id="2095648at2759"/>
<name>A0A9P0EQG2_9HYPO</name>
<dbReference type="InterPro" id="IPR003903">
    <property type="entry name" value="UIM_dom"/>
</dbReference>
<feature type="region of interest" description="Disordered" evidence="1">
    <location>
        <begin position="1"/>
        <end position="81"/>
    </location>
</feature>
<dbReference type="SUPFAM" id="SSF50978">
    <property type="entry name" value="WD40 repeat-like"/>
    <property type="match status" value="1"/>
</dbReference>
<feature type="domain" description="F-box" evidence="2">
    <location>
        <begin position="137"/>
        <end position="183"/>
    </location>
</feature>
<dbReference type="InterPro" id="IPR015943">
    <property type="entry name" value="WD40/YVTN_repeat-like_dom_sf"/>
</dbReference>
<dbReference type="PROSITE" id="PS50330">
    <property type="entry name" value="UIM"/>
    <property type="match status" value="2"/>
</dbReference>
<dbReference type="CDD" id="cd09917">
    <property type="entry name" value="F-box_SF"/>
    <property type="match status" value="1"/>
</dbReference>
<dbReference type="Gene3D" id="2.130.10.10">
    <property type="entry name" value="YVTN repeat-like/Quinoprotein amine dehydrogenase"/>
    <property type="match status" value="1"/>
</dbReference>
<dbReference type="InterPro" id="IPR027040">
    <property type="entry name" value="PSMD4"/>
</dbReference>
<dbReference type="InterPro" id="IPR036047">
    <property type="entry name" value="F-box-like_dom_sf"/>
</dbReference>
<dbReference type="GO" id="GO:0005634">
    <property type="term" value="C:nucleus"/>
    <property type="evidence" value="ECO:0007669"/>
    <property type="project" value="TreeGrafter"/>
</dbReference>
<dbReference type="InterPro" id="IPR036322">
    <property type="entry name" value="WD40_repeat_dom_sf"/>
</dbReference>
<organism evidence="3 4">
    <name type="scientific">Clonostachys solani</name>
    <dbReference type="NCBI Taxonomy" id="160281"/>
    <lineage>
        <taxon>Eukaryota</taxon>
        <taxon>Fungi</taxon>
        <taxon>Dikarya</taxon>
        <taxon>Ascomycota</taxon>
        <taxon>Pezizomycotina</taxon>
        <taxon>Sordariomycetes</taxon>
        <taxon>Hypocreomycetidae</taxon>
        <taxon>Hypocreales</taxon>
        <taxon>Bionectriaceae</taxon>
        <taxon>Clonostachys</taxon>
    </lineage>
</organism>
<dbReference type="Proteomes" id="UP000775872">
    <property type="component" value="Unassembled WGS sequence"/>
</dbReference>
<dbReference type="GO" id="GO:0043161">
    <property type="term" value="P:proteasome-mediated ubiquitin-dependent protein catabolic process"/>
    <property type="evidence" value="ECO:0007669"/>
    <property type="project" value="TreeGrafter"/>
</dbReference>
<dbReference type="PANTHER" id="PTHR10223:SF2">
    <property type="entry name" value="F-BOX AND WD DOMAIN PROTEIN (AFU_ORTHOLOGUE AFUA_6G11400)"/>
    <property type="match status" value="1"/>
</dbReference>
<reference evidence="3" key="1">
    <citation type="submission" date="2021-10" db="EMBL/GenBank/DDBJ databases">
        <authorList>
            <person name="Piombo E."/>
        </authorList>
    </citation>
    <scope>NUCLEOTIDE SEQUENCE</scope>
</reference>
<feature type="compositionally biased region" description="Polar residues" evidence="1">
    <location>
        <begin position="1005"/>
        <end position="1026"/>
    </location>
</feature>
<dbReference type="Pfam" id="PF12937">
    <property type="entry name" value="F-box-like"/>
    <property type="match status" value="1"/>
</dbReference>
<dbReference type="PROSITE" id="PS50181">
    <property type="entry name" value="FBOX"/>
    <property type="match status" value="1"/>
</dbReference>
<keyword evidence="4" id="KW-1185">Reference proteome</keyword>
<dbReference type="SMART" id="SM00726">
    <property type="entry name" value="UIM"/>
    <property type="match status" value="2"/>
</dbReference>
<dbReference type="InterPro" id="IPR001810">
    <property type="entry name" value="F-box_dom"/>
</dbReference>
<feature type="region of interest" description="Disordered" evidence="1">
    <location>
        <begin position="544"/>
        <end position="567"/>
    </location>
</feature>
<feature type="compositionally biased region" description="Low complexity" evidence="1">
    <location>
        <begin position="988"/>
        <end position="1004"/>
    </location>
</feature>
<feature type="region of interest" description="Disordered" evidence="1">
    <location>
        <begin position="983"/>
        <end position="1029"/>
    </location>
</feature>
<feature type="compositionally biased region" description="Basic and acidic residues" evidence="1">
    <location>
        <begin position="45"/>
        <end position="56"/>
    </location>
</feature>